<dbReference type="SUPFAM" id="SSF54631">
    <property type="entry name" value="CBS-domain pair"/>
    <property type="match status" value="1"/>
</dbReference>
<dbReference type="PANTHER" id="PTHR22777">
    <property type="entry name" value="HEMOLYSIN-RELATED"/>
    <property type="match status" value="1"/>
</dbReference>
<evidence type="ECO:0000256" key="2">
    <source>
        <dbReference type="ARBA" id="ARBA00023122"/>
    </source>
</evidence>
<proteinExistence type="predicted"/>
<protein>
    <submittedName>
        <fullName evidence="6">Hemolysins and related proteins containing cbs domains</fullName>
    </submittedName>
</protein>
<dbReference type="PANTHER" id="PTHR22777:SF4">
    <property type="entry name" value="UPF0053 PROTEIN SLL1254"/>
    <property type="match status" value="1"/>
</dbReference>
<organism evidence="6">
    <name type="scientific">uncultured Spirochaetales bacterium HF0500_06B09</name>
    <dbReference type="NCBI Taxonomy" id="710994"/>
    <lineage>
        <taxon>Bacteria</taxon>
        <taxon>Pseudomonadati</taxon>
        <taxon>Spirochaetota</taxon>
        <taxon>Spirochaetia</taxon>
        <taxon>Spirochaetales</taxon>
        <taxon>environmental samples</taxon>
    </lineage>
</organism>
<dbReference type="Pfam" id="PF00571">
    <property type="entry name" value="CBS"/>
    <property type="match status" value="1"/>
</dbReference>
<name>E0XY93_9SPIR</name>
<dbReference type="GO" id="GO:0005886">
    <property type="term" value="C:plasma membrane"/>
    <property type="evidence" value="ECO:0007669"/>
    <property type="project" value="TreeGrafter"/>
</dbReference>
<keyword evidence="2 3" id="KW-0129">CBS domain</keyword>
<feature type="domain" description="CBS" evidence="5">
    <location>
        <begin position="125"/>
        <end position="183"/>
    </location>
</feature>
<dbReference type="EMBL" id="GU474919">
    <property type="protein sequence ID" value="ADI19373.1"/>
    <property type="molecule type" value="Genomic_DNA"/>
</dbReference>
<dbReference type="Gene3D" id="3.10.580.10">
    <property type="entry name" value="CBS-domain"/>
    <property type="match status" value="1"/>
</dbReference>
<evidence type="ECO:0000256" key="3">
    <source>
        <dbReference type="PROSITE-ProRule" id="PRU00703"/>
    </source>
</evidence>
<dbReference type="InterPro" id="IPR000644">
    <property type="entry name" value="CBS_dom"/>
</dbReference>
<dbReference type="PROSITE" id="PS51371">
    <property type="entry name" value="CBS"/>
    <property type="match status" value="1"/>
</dbReference>
<keyword evidence="1" id="KW-0677">Repeat</keyword>
<accession>E0XY93</accession>
<sequence>MVMVANRIAMLVARGRPVVRVSRGEIRAIAGLGRSQGVIAEDESRMIESVITFGSLAVRDVMTPRPVVVALDESLNMDEAADADLRPSRILIYQDNIDSVTGYILRYDLLLAVARGDGKQKVESLRRDIHPLPDALSLRDAFSKLMSRREHIALIVDQYGGTAGIVTLEDIVETLLGLEIVDETDRATDMQELARRLWAARVRRRGLSVSDKGTTESPPSDRAPIGRHGDAGADIDS</sequence>
<dbReference type="InterPro" id="IPR046342">
    <property type="entry name" value="CBS_dom_sf"/>
</dbReference>
<reference evidence="6" key="1">
    <citation type="journal article" date="2011" name="Environ. Microbiol.">
        <title>Time-series analyses of Monterey Bay coastal microbial picoplankton using a 'genome proxy' microarray.</title>
        <authorList>
            <person name="Rich V.I."/>
            <person name="Pham V.D."/>
            <person name="Eppley J."/>
            <person name="Shi Y."/>
            <person name="DeLong E.F."/>
        </authorList>
    </citation>
    <scope>NUCLEOTIDE SEQUENCE</scope>
</reference>
<evidence type="ECO:0000256" key="1">
    <source>
        <dbReference type="ARBA" id="ARBA00022737"/>
    </source>
</evidence>
<dbReference type="InterPro" id="IPR044751">
    <property type="entry name" value="Ion_transp-like_CBS"/>
</dbReference>
<dbReference type="AlphaFoldDB" id="E0XY93"/>
<feature type="region of interest" description="Disordered" evidence="4">
    <location>
        <begin position="208"/>
        <end position="237"/>
    </location>
</feature>
<evidence type="ECO:0000256" key="4">
    <source>
        <dbReference type="SAM" id="MobiDB-lite"/>
    </source>
</evidence>
<dbReference type="CDD" id="cd04590">
    <property type="entry name" value="CBS_pair_CorC_HlyC_assoc"/>
    <property type="match status" value="1"/>
</dbReference>
<evidence type="ECO:0000313" key="6">
    <source>
        <dbReference type="EMBL" id="ADI19373.1"/>
    </source>
</evidence>
<evidence type="ECO:0000259" key="5">
    <source>
        <dbReference type="PROSITE" id="PS51371"/>
    </source>
</evidence>